<dbReference type="AlphaFoldDB" id="A0AAD9ETW4"/>
<dbReference type="Proteomes" id="UP001228049">
    <property type="component" value="Unassembled WGS sequence"/>
</dbReference>
<keyword evidence="1" id="KW-0645">Protease</keyword>
<name>A0AAD9ETW4_DISEL</name>
<evidence type="ECO:0000313" key="1">
    <source>
        <dbReference type="EMBL" id="KAK1876906.1"/>
    </source>
</evidence>
<evidence type="ECO:0000313" key="2">
    <source>
        <dbReference type="Proteomes" id="UP001228049"/>
    </source>
</evidence>
<reference evidence="1" key="1">
    <citation type="submission" date="2023-04" db="EMBL/GenBank/DDBJ databases">
        <title>Chromosome-level genome of Chaenocephalus aceratus.</title>
        <authorList>
            <person name="Park H."/>
        </authorList>
    </citation>
    <scope>NUCLEOTIDE SEQUENCE</scope>
    <source>
        <strain evidence="1">DE</strain>
        <tissue evidence="1">Muscle</tissue>
    </source>
</reference>
<sequence>MAGCLSTADVREKEQMNQFVKEGPDLRVNKTIARFFSLASSDHLRQLYEKRKMQADDGGCYVRGMMSVVVKVRSGPEVTGLGALGIALYIDNCSSSPPEDSTKEALRCVFAEELEMSNLIVNCLLYCILVAKEKDYLRGKIDQSEGQMSAALTRLKNSMVRGAHVA</sequence>
<keyword evidence="1" id="KW-0378">Hydrolase</keyword>
<comment type="caution">
    <text evidence="1">The sequence shown here is derived from an EMBL/GenBank/DDBJ whole genome shotgun (WGS) entry which is preliminary data.</text>
</comment>
<proteinExistence type="predicted"/>
<dbReference type="GO" id="GO:0008233">
    <property type="term" value="F:peptidase activity"/>
    <property type="evidence" value="ECO:0007669"/>
    <property type="project" value="UniProtKB-KW"/>
</dbReference>
<dbReference type="EMBL" id="JASDAP010000027">
    <property type="protein sequence ID" value="KAK1876906.1"/>
    <property type="molecule type" value="Genomic_DNA"/>
</dbReference>
<dbReference type="GO" id="GO:0006508">
    <property type="term" value="P:proteolysis"/>
    <property type="evidence" value="ECO:0007669"/>
    <property type="project" value="UniProtKB-KW"/>
</dbReference>
<protein>
    <submittedName>
        <fullName evidence="1">Protease HtpX</fullName>
    </submittedName>
</protein>
<organism evidence="1 2">
    <name type="scientific">Dissostichus eleginoides</name>
    <name type="common">Patagonian toothfish</name>
    <name type="synonym">Dissostichus amissus</name>
    <dbReference type="NCBI Taxonomy" id="100907"/>
    <lineage>
        <taxon>Eukaryota</taxon>
        <taxon>Metazoa</taxon>
        <taxon>Chordata</taxon>
        <taxon>Craniata</taxon>
        <taxon>Vertebrata</taxon>
        <taxon>Euteleostomi</taxon>
        <taxon>Actinopterygii</taxon>
        <taxon>Neopterygii</taxon>
        <taxon>Teleostei</taxon>
        <taxon>Neoteleostei</taxon>
        <taxon>Acanthomorphata</taxon>
        <taxon>Eupercaria</taxon>
        <taxon>Perciformes</taxon>
        <taxon>Notothenioidei</taxon>
        <taxon>Nototheniidae</taxon>
        <taxon>Dissostichus</taxon>
    </lineage>
</organism>
<gene>
    <name evidence="1" type="ORF">KUDE01_002226</name>
</gene>
<accession>A0AAD9ETW4</accession>
<keyword evidence="2" id="KW-1185">Reference proteome</keyword>